<gene>
    <name evidence="1" type="ORF">BECKTC1821E_GA0114239_10676</name>
</gene>
<proteinExistence type="predicted"/>
<protein>
    <submittedName>
        <fullName evidence="1">Uncharacterized protein</fullName>
    </submittedName>
</protein>
<name>A0A450YYI1_9GAMM</name>
<organism evidence="1">
    <name type="scientific">Candidatus Kentrum sp. TC</name>
    <dbReference type="NCBI Taxonomy" id="2126339"/>
    <lineage>
        <taxon>Bacteria</taxon>
        <taxon>Pseudomonadati</taxon>
        <taxon>Pseudomonadota</taxon>
        <taxon>Gammaproteobacteria</taxon>
        <taxon>Candidatus Kentrum</taxon>
    </lineage>
</organism>
<dbReference type="AlphaFoldDB" id="A0A450YYI1"/>
<evidence type="ECO:0000313" key="1">
    <source>
        <dbReference type="EMBL" id="VFK46591.1"/>
    </source>
</evidence>
<sequence>MISKINTNTFRMAQVRIDDSITINRADVERFRCIDPNGIAKNVFPVDTESVSYEDRVNRGMVGFFYLYHRFGPPINPSRTYRFGDRGRDTAITEYLLTTRMPGLYLLARVSPPAPLQKLFDMAVDVEMLERDEYDDPFSEENQKQMIRALTLAMEDLEKPIILDDGDERINILGAIPS</sequence>
<dbReference type="EMBL" id="CAADFT010000067">
    <property type="protein sequence ID" value="VFK46591.1"/>
    <property type="molecule type" value="Genomic_DNA"/>
</dbReference>
<accession>A0A450YYI1</accession>
<reference evidence="1" key="1">
    <citation type="submission" date="2019-02" db="EMBL/GenBank/DDBJ databases">
        <authorList>
            <person name="Gruber-Vodicka R. H."/>
            <person name="Seah K. B. B."/>
        </authorList>
    </citation>
    <scope>NUCLEOTIDE SEQUENCE</scope>
    <source>
        <strain evidence="1">BECK_BZ125</strain>
    </source>
</reference>